<dbReference type="STRING" id="1871336.BBG48_04645"/>
<dbReference type="EMBL" id="MBEW02000011">
    <property type="protein sequence ID" value="RDY21131.1"/>
    <property type="molecule type" value="Genomic_DNA"/>
</dbReference>
<comment type="caution">
    <text evidence="1">The sequence shown here is derived from an EMBL/GenBank/DDBJ whole genome shotgun (WGS) entry which is preliminary data.</text>
</comment>
<name>A0A371IKX9_9FIRM</name>
<proteinExistence type="predicted"/>
<organism evidence="1 2">
    <name type="scientific">Criibacterium bergeronii</name>
    <dbReference type="NCBI Taxonomy" id="1871336"/>
    <lineage>
        <taxon>Bacteria</taxon>
        <taxon>Bacillati</taxon>
        <taxon>Bacillota</taxon>
        <taxon>Clostridia</taxon>
        <taxon>Peptostreptococcales</taxon>
        <taxon>Filifactoraceae</taxon>
        <taxon>Criibacterium</taxon>
    </lineage>
</organism>
<keyword evidence="2" id="KW-1185">Reference proteome</keyword>
<accession>A0A371IKX9</accession>
<gene>
    <name evidence="1" type="ORF">BBG48_006280</name>
</gene>
<reference evidence="1 2" key="1">
    <citation type="journal article" date="2016" name="Genome Announc.">
        <title>Draft Genome Sequence of Criibacterium bergeronii gen. nov., sp. nov., Strain CCRI-22567T, Isolated from a Vaginal Sample from a Woman with Bacterial Vaginosis.</title>
        <authorList>
            <person name="Maheux A.F."/>
            <person name="Berube E."/>
            <person name="Boudreau D.K."/>
            <person name="Raymond F."/>
            <person name="Corbeil J."/>
            <person name="Roy P.H."/>
            <person name="Boissinot M."/>
            <person name="Omar R.F."/>
        </authorList>
    </citation>
    <scope>NUCLEOTIDE SEQUENCE [LARGE SCALE GENOMIC DNA]</scope>
    <source>
        <strain evidence="1 2">CCRI-22567</strain>
    </source>
</reference>
<protein>
    <submittedName>
        <fullName evidence="1">Uncharacterized protein</fullName>
    </submittedName>
</protein>
<sequence length="174" mass="20554">MNLEMKDKLYSLLDFLDSLNKVQFLNPNLKDINDIKDIILRTMMQKEVNFKLDEVDTSKEKKIATYLYEILSTKEIFKGKKDFISFSEKIMNKEECNNLKTKKIEDMINMLIVFILSVEKNKQQEIFKTISEVLKKSSSIVNNKSNNSRKNKSSSNITNSHINAWLNYFDNYER</sequence>
<evidence type="ECO:0000313" key="1">
    <source>
        <dbReference type="EMBL" id="RDY21131.1"/>
    </source>
</evidence>
<dbReference type="RefSeq" id="WP_068913905.1">
    <property type="nucleotide sequence ID" value="NZ_MBEW02000011.1"/>
</dbReference>
<evidence type="ECO:0000313" key="2">
    <source>
        <dbReference type="Proteomes" id="UP000093352"/>
    </source>
</evidence>
<dbReference type="AlphaFoldDB" id="A0A371IKX9"/>
<dbReference type="Proteomes" id="UP000093352">
    <property type="component" value="Unassembled WGS sequence"/>
</dbReference>